<reference evidence="14" key="1">
    <citation type="submission" date="2023-03" db="EMBL/GenBank/DDBJ databases">
        <authorList>
            <person name="Steffen K."/>
            <person name="Cardenas P."/>
        </authorList>
    </citation>
    <scope>NUCLEOTIDE SEQUENCE</scope>
</reference>
<dbReference type="InterPro" id="IPR007644">
    <property type="entry name" value="RNA_pol_bsu_protrusion"/>
</dbReference>
<comment type="subcellular location">
    <subcellularLocation>
        <location evidence="1">Nucleus</location>
    </subcellularLocation>
</comment>
<sequence>MVKSRHCRLANLTPEELVRHHEEAEEMGGYFVINGNERLIRMLIMPRRNYPIAISRPSWRNRGALYTEYGVQIRCVRRDQSSSTLTLHYLTDGSIVTQFSKNKEMFFVPLVYILKALLSTTDQHIFKELMKNNTNNTFLKGCVTAQLRTAMEDGLLNQKTALEFIGQRFRLKAELPDWVPDDIITKQLLKELVLVHLDRNVDKFNLLIFMARKLYAFAGGECMGESPDSPMHQEILLGGHFYLMVLKEKMLEFLRNIKMELERLAKQSADLFDSTLVSLMPKVMRKTVDIGHEMEYMLATGNLRSRSGLGLQQAYKRQS</sequence>
<keyword evidence="8" id="KW-0863">Zinc-finger</keyword>
<dbReference type="GO" id="GO:0003899">
    <property type="term" value="F:DNA-directed RNA polymerase activity"/>
    <property type="evidence" value="ECO:0007669"/>
    <property type="project" value="UniProtKB-EC"/>
</dbReference>
<dbReference type="Proteomes" id="UP001174909">
    <property type="component" value="Unassembled WGS sequence"/>
</dbReference>
<dbReference type="InterPro" id="IPR007642">
    <property type="entry name" value="RNA_pol_Rpb2_2"/>
</dbReference>
<keyword evidence="7" id="KW-0479">Metal-binding</keyword>
<keyword evidence="15" id="KW-1185">Reference proteome</keyword>
<evidence type="ECO:0000256" key="5">
    <source>
        <dbReference type="ARBA" id="ARBA00022679"/>
    </source>
</evidence>
<dbReference type="AlphaFoldDB" id="A0AA35WCI3"/>
<evidence type="ECO:0000256" key="6">
    <source>
        <dbReference type="ARBA" id="ARBA00022695"/>
    </source>
</evidence>
<evidence type="ECO:0000256" key="8">
    <source>
        <dbReference type="ARBA" id="ARBA00022771"/>
    </source>
</evidence>
<dbReference type="FunFam" id="3.90.1110.10:FF:000007">
    <property type="entry name" value="DNA-directed RNA polymerase subunit beta"/>
    <property type="match status" value="1"/>
</dbReference>
<keyword evidence="9" id="KW-0862">Zinc</keyword>
<dbReference type="GO" id="GO:0000428">
    <property type="term" value="C:DNA-directed RNA polymerase complex"/>
    <property type="evidence" value="ECO:0007669"/>
    <property type="project" value="UniProtKB-KW"/>
</dbReference>
<evidence type="ECO:0000256" key="4">
    <source>
        <dbReference type="ARBA" id="ARBA00022478"/>
    </source>
</evidence>
<keyword evidence="6" id="KW-0548">Nucleotidyltransferase</keyword>
<evidence type="ECO:0000313" key="14">
    <source>
        <dbReference type="EMBL" id="CAI8016358.1"/>
    </source>
</evidence>
<dbReference type="Pfam" id="PF04563">
    <property type="entry name" value="RNA_pol_Rpb2_1"/>
    <property type="match status" value="1"/>
</dbReference>
<dbReference type="InterPro" id="IPR015712">
    <property type="entry name" value="DNA-dir_RNA_pol_su2"/>
</dbReference>
<dbReference type="GO" id="GO:0008270">
    <property type="term" value="F:zinc ion binding"/>
    <property type="evidence" value="ECO:0007669"/>
    <property type="project" value="UniProtKB-KW"/>
</dbReference>
<keyword evidence="4 14" id="KW-0240">DNA-directed RNA polymerase</keyword>
<dbReference type="GO" id="GO:0003677">
    <property type="term" value="F:DNA binding"/>
    <property type="evidence" value="ECO:0007669"/>
    <property type="project" value="InterPro"/>
</dbReference>
<dbReference type="PANTHER" id="PTHR20856">
    <property type="entry name" value="DNA-DIRECTED RNA POLYMERASE I SUBUNIT 2"/>
    <property type="match status" value="1"/>
</dbReference>
<accession>A0AA35WCI3</accession>
<evidence type="ECO:0000256" key="3">
    <source>
        <dbReference type="ARBA" id="ARBA00012418"/>
    </source>
</evidence>
<dbReference type="GO" id="GO:0006351">
    <property type="term" value="P:DNA-templated transcription"/>
    <property type="evidence" value="ECO:0007669"/>
    <property type="project" value="InterPro"/>
</dbReference>
<evidence type="ECO:0000256" key="9">
    <source>
        <dbReference type="ARBA" id="ARBA00022833"/>
    </source>
</evidence>
<evidence type="ECO:0000313" key="15">
    <source>
        <dbReference type="Proteomes" id="UP001174909"/>
    </source>
</evidence>
<name>A0AA35WCI3_GEOBA</name>
<feature type="domain" description="RNA polymerase Rpb2" evidence="12">
    <location>
        <begin position="47"/>
        <end position="235"/>
    </location>
</feature>
<dbReference type="SUPFAM" id="SSF64484">
    <property type="entry name" value="beta and beta-prime subunits of DNA dependent RNA-polymerase"/>
    <property type="match status" value="1"/>
</dbReference>
<keyword evidence="10" id="KW-0804">Transcription</keyword>
<protein>
    <recommendedName>
        <fullName evidence="3">DNA-directed RNA polymerase</fullName>
        <ecNumber evidence="3">2.7.7.6</ecNumber>
    </recommendedName>
</protein>
<evidence type="ECO:0000256" key="10">
    <source>
        <dbReference type="ARBA" id="ARBA00023163"/>
    </source>
</evidence>
<evidence type="ECO:0000259" key="13">
    <source>
        <dbReference type="Pfam" id="PF04563"/>
    </source>
</evidence>
<dbReference type="Gene3D" id="3.90.1110.10">
    <property type="entry name" value="RNA polymerase Rpb2, domain 2"/>
    <property type="match status" value="1"/>
</dbReference>
<proteinExistence type="inferred from homology"/>
<dbReference type="GO" id="GO:0032549">
    <property type="term" value="F:ribonucleoside binding"/>
    <property type="evidence" value="ECO:0007669"/>
    <property type="project" value="InterPro"/>
</dbReference>
<evidence type="ECO:0000256" key="2">
    <source>
        <dbReference type="ARBA" id="ARBA00006835"/>
    </source>
</evidence>
<keyword evidence="11" id="KW-0539">Nucleus</keyword>
<dbReference type="Pfam" id="PF04561">
    <property type="entry name" value="RNA_pol_Rpb2_2"/>
    <property type="match status" value="1"/>
</dbReference>
<keyword evidence="5" id="KW-0808">Transferase</keyword>
<dbReference type="EMBL" id="CASHTH010001519">
    <property type="protein sequence ID" value="CAI8016358.1"/>
    <property type="molecule type" value="Genomic_DNA"/>
</dbReference>
<gene>
    <name evidence="14" type="ORF">GBAR_LOCUS10034</name>
</gene>
<evidence type="ECO:0000259" key="12">
    <source>
        <dbReference type="Pfam" id="PF04561"/>
    </source>
</evidence>
<comment type="similarity">
    <text evidence="2">Belongs to the RNA polymerase beta chain family.</text>
</comment>
<evidence type="ECO:0000256" key="1">
    <source>
        <dbReference type="ARBA" id="ARBA00004123"/>
    </source>
</evidence>
<dbReference type="EC" id="2.7.7.6" evidence="3"/>
<feature type="domain" description="RNA polymerase beta subunit protrusion" evidence="13">
    <location>
        <begin position="1"/>
        <end position="287"/>
    </location>
</feature>
<comment type="caution">
    <text evidence="14">The sequence shown here is derived from an EMBL/GenBank/DDBJ whole genome shotgun (WGS) entry which is preliminary data.</text>
</comment>
<dbReference type="GO" id="GO:0005634">
    <property type="term" value="C:nucleus"/>
    <property type="evidence" value="ECO:0007669"/>
    <property type="project" value="UniProtKB-SubCell"/>
</dbReference>
<evidence type="ECO:0000256" key="11">
    <source>
        <dbReference type="ARBA" id="ARBA00023242"/>
    </source>
</evidence>
<evidence type="ECO:0000256" key="7">
    <source>
        <dbReference type="ARBA" id="ARBA00022723"/>
    </source>
</evidence>
<dbReference type="InterPro" id="IPR037034">
    <property type="entry name" value="RNA_pol_Rpb2_2_sf"/>
</dbReference>
<organism evidence="14 15">
    <name type="scientific">Geodia barretti</name>
    <name type="common">Barrett's horny sponge</name>
    <dbReference type="NCBI Taxonomy" id="519541"/>
    <lineage>
        <taxon>Eukaryota</taxon>
        <taxon>Metazoa</taxon>
        <taxon>Porifera</taxon>
        <taxon>Demospongiae</taxon>
        <taxon>Heteroscleromorpha</taxon>
        <taxon>Tetractinellida</taxon>
        <taxon>Astrophorina</taxon>
        <taxon>Geodiidae</taxon>
        <taxon>Geodia</taxon>
    </lineage>
</organism>